<feature type="non-terminal residue" evidence="1">
    <location>
        <position position="1"/>
    </location>
</feature>
<protein>
    <submittedName>
        <fullName evidence="1">Uncharacterized protein</fullName>
    </submittedName>
</protein>
<dbReference type="AlphaFoldDB" id="A0A820NQA2"/>
<evidence type="ECO:0000313" key="2">
    <source>
        <dbReference type="Proteomes" id="UP000663881"/>
    </source>
</evidence>
<gene>
    <name evidence="1" type="ORF">OKA104_LOCUS50954</name>
</gene>
<proteinExistence type="predicted"/>
<dbReference type="Gene3D" id="3.40.630.10">
    <property type="entry name" value="Zn peptidases"/>
    <property type="match status" value="1"/>
</dbReference>
<dbReference type="EMBL" id="CAJOAY010026672">
    <property type="protein sequence ID" value="CAF4392497.1"/>
    <property type="molecule type" value="Genomic_DNA"/>
</dbReference>
<reference evidence="1" key="1">
    <citation type="submission" date="2021-02" db="EMBL/GenBank/DDBJ databases">
        <authorList>
            <person name="Nowell W R."/>
        </authorList>
    </citation>
    <scope>NUCLEOTIDE SEQUENCE</scope>
</reference>
<name>A0A820NQA2_9BILA</name>
<feature type="non-terminal residue" evidence="1">
    <location>
        <position position="86"/>
    </location>
</feature>
<evidence type="ECO:0000313" key="1">
    <source>
        <dbReference type="EMBL" id="CAF4392497.1"/>
    </source>
</evidence>
<organism evidence="1 2">
    <name type="scientific">Adineta steineri</name>
    <dbReference type="NCBI Taxonomy" id="433720"/>
    <lineage>
        <taxon>Eukaryota</taxon>
        <taxon>Metazoa</taxon>
        <taxon>Spiralia</taxon>
        <taxon>Gnathifera</taxon>
        <taxon>Rotifera</taxon>
        <taxon>Eurotatoria</taxon>
        <taxon>Bdelloidea</taxon>
        <taxon>Adinetida</taxon>
        <taxon>Adinetidae</taxon>
        <taxon>Adineta</taxon>
    </lineage>
</organism>
<sequence>ILLYIQSTVQGKDLKTIYDSLMDHVPDYSRFFTVDELLNHSRTVAFNHTDLVHYQNIGTSRNGEAISMLSIGNGTKSLLLYACPHP</sequence>
<dbReference type="Proteomes" id="UP000663881">
    <property type="component" value="Unassembled WGS sequence"/>
</dbReference>
<dbReference type="SUPFAM" id="SSF53187">
    <property type="entry name" value="Zn-dependent exopeptidases"/>
    <property type="match status" value="1"/>
</dbReference>
<accession>A0A820NQA2</accession>
<comment type="caution">
    <text evidence="1">The sequence shown here is derived from an EMBL/GenBank/DDBJ whole genome shotgun (WGS) entry which is preliminary data.</text>
</comment>